<dbReference type="GO" id="GO:0043597">
    <property type="term" value="C:cytoplasmic replication fork"/>
    <property type="evidence" value="ECO:0007669"/>
    <property type="project" value="TreeGrafter"/>
</dbReference>
<dbReference type="InterPro" id="IPR013497">
    <property type="entry name" value="Topo_IA_cen"/>
</dbReference>
<gene>
    <name evidence="8" type="primary">topB</name>
    <name evidence="12" type="ORF">SAMN06296020_108148</name>
</gene>
<dbReference type="InterPro" id="IPR006171">
    <property type="entry name" value="TOPRIM_dom"/>
</dbReference>
<dbReference type="InterPro" id="IPR034144">
    <property type="entry name" value="TOPRIM_TopoIII"/>
</dbReference>
<feature type="site" description="Interaction with DNA" evidence="8">
    <location>
        <position position="168"/>
    </location>
</feature>
<comment type="caution">
    <text evidence="12">The sequence shown here is derived from an EMBL/GenBank/DDBJ whole genome shotgun (WGS) entry which is preliminary data.</text>
</comment>
<reference evidence="12" key="1">
    <citation type="submission" date="2017-05" db="EMBL/GenBank/DDBJ databases">
        <authorList>
            <person name="Varghese N."/>
            <person name="Submissions S."/>
        </authorList>
    </citation>
    <scope>NUCLEOTIDE SEQUENCE</scope>
    <source>
        <strain evidence="12">Su22</strain>
    </source>
</reference>
<dbReference type="GO" id="GO:0000287">
    <property type="term" value="F:magnesium ion binding"/>
    <property type="evidence" value="ECO:0007669"/>
    <property type="project" value="UniProtKB-UniRule"/>
</dbReference>
<dbReference type="SMART" id="SM00436">
    <property type="entry name" value="TOP1Bc"/>
    <property type="match status" value="1"/>
</dbReference>
<evidence type="ECO:0000256" key="5">
    <source>
        <dbReference type="ARBA" id="ARBA00023029"/>
    </source>
</evidence>
<dbReference type="Gene3D" id="3.40.50.140">
    <property type="match status" value="1"/>
</dbReference>
<dbReference type="PRINTS" id="PR00417">
    <property type="entry name" value="PRTPISMRASEI"/>
</dbReference>
<dbReference type="Gene3D" id="1.10.290.10">
    <property type="entry name" value="Topoisomerase I, domain 4"/>
    <property type="match status" value="1"/>
</dbReference>
<feature type="binding site" evidence="8">
    <location>
        <position position="105"/>
    </location>
    <ligand>
        <name>Mg(2+)</name>
        <dbReference type="ChEBI" id="CHEBI:18420"/>
        <note>catalytic</note>
    </ligand>
</feature>
<dbReference type="NCBIfam" id="NF005829">
    <property type="entry name" value="PRK07726.1"/>
    <property type="match status" value="1"/>
</dbReference>
<comment type="cofactor">
    <cofactor evidence="8">
        <name>Mg(2+)</name>
        <dbReference type="ChEBI" id="CHEBI:18420"/>
    </cofactor>
</comment>
<feature type="site" description="Interaction with DNA" evidence="8">
    <location>
        <position position="176"/>
    </location>
</feature>
<evidence type="ECO:0000256" key="2">
    <source>
        <dbReference type="ARBA" id="ARBA00009446"/>
    </source>
</evidence>
<dbReference type="GO" id="GO:0006310">
    <property type="term" value="P:DNA recombination"/>
    <property type="evidence" value="ECO:0007669"/>
    <property type="project" value="TreeGrafter"/>
</dbReference>
<evidence type="ECO:0000256" key="7">
    <source>
        <dbReference type="ARBA" id="ARBA00023235"/>
    </source>
</evidence>
<comment type="similarity">
    <text evidence="2 8">Belongs to the type IA topoisomerase family.</text>
</comment>
<dbReference type="Pfam" id="PF01751">
    <property type="entry name" value="Toprim"/>
    <property type="match status" value="1"/>
</dbReference>
<comment type="catalytic activity">
    <reaction evidence="1 8">
        <text>ATP-independent breakage of single-stranded DNA, followed by passage and rejoining.</text>
        <dbReference type="EC" id="5.6.2.1"/>
    </reaction>
</comment>
<keyword evidence="6 8" id="KW-0238">DNA-binding</keyword>
<feature type="site" description="Interaction with DNA" evidence="8">
    <location>
        <position position="312"/>
    </location>
</feature>
<keyword evidence="5 8" id="KW-0799">Topoisomerase</keyword>
<evidence type="ECO:0000313" key="13">
    <source>
        <dbReference type="Proteomes" id="UP001158066"/>
    </source>
</evidence>
<dbReference type="InterPro" id="IPR003601">
    <property type="entry name" value="Topo_IA_2"/>
</dbReference>
<accession>A0AA46AJJ3</accession>
<organism evidence="12 13">
    <name type="scientific">Anoxynatronum buryatiense</name>
    <dbReference type="NCBI Taxonomy" id="489973"/>
    <lineage>
        <taxon>Bacteria</taxon>
        <taxon>Bacillati</taxon>
        <taxon>Bacillota</taxon>
        <taxon>Clostridia</taxon>
        <taxon>Eubacteriales</taxon>
        <taxon>Clostridiaceae</taxon>
        <taxon>Anoxynatronum</taxon>
    </lineage>
</organism>
<evidence type="ECO:0000256" key="6">
    <source>
        <dbReference type="ARBA" id="ARBA00023125"/>
    </source>
</evidence>
<dbReference type="Gene3D" id="2.70.20.10">
    <property type="entry name" value="Topoisomerase I, domain 3"/>
    <property type="match status" value="1"/>
</dbReference>
<dbReference type="PROSITE" id="PS00396">
    <property type="entry name" value="TOPO_IA_1"/>
    <property type="match status" value="1"/>
</dbReference>
<dbReference type="InterPro" id="IPR013825">
    <property type="entry name" value="Topo_IA_cen_sub2"/>
</dbReference>
<sequence length="737" mass="82869">MKKSLVLAEKPSVARDIARVLQCRQKGNGFLEGDKWIVTWALGHLVTLADPETYDQKYKSWKLEDLPMLPKELKLEVIGQSRRQYQAVTSQMNRKDVADIVIATDAGREGELVARWILEKAGVRKPLKRLWISSVTDKAIQEGFRSLKEGKQYENLYAAAVARSEADWLVGINATRALTCRYNAQLSCGRVQTPTLAILSWREQEIQQFQPQTYYGLIADANGLSLTWRDAKSNATRSFDQQRMTQMQQRLSGETAILRSIRKNARQQPAPGLYDLTLLQREANSRFGFSAKETLSLTQRLYEHHKVLTYPRTDSRHLTSDMTATLKDRVNACSVGPYAPLASRLLRQGIKAGKQVVDDARVTDHHAIIPTEVSPFLADLSDGERKIYDLVVRRFLAAFYPPFTYDETVMEAVIGDETFVARGKIIRDQGWKAVFQQEKELDDASPENDNDEDLKDQALPALEKGQRLPVKTLRLTTGKTKPPAPFTEGTLLAAMENPSKYMASQRKDLARTLGETGGLGTVATRADIIDKLLNSFLVEKRGNALYITSKGKQLLNLVPEGLKSPALTAEWEQRLGAIAGGKLKKETFVSDMRTYAKEIVKEIKQSEATFKHDNVTREKCPECGKYLLEVAGKKGKMLVCQDRECGHRKSVAVVTNARCPECRKKLELRGEGEGRIFVCRCGYREKLSVFEARKKKEGGSRVSKKEVAQYLKIQEKAKDEPINTALADALAKLKLDQ</sequence>
<dbReference type="Proteomes" id="UP001158066">
    <property type="component" value="Unassembled WGS sequence"/>
</dbReference>
<comment type="caution">
    <text evidence="8">Lacks conserved residue(s) required for the propagation of feature annotation.</text>
</comment>
<keyword evidence="7 8" id="KW-0413">Isomerase</keyword>
<feature type="region of interest" description="Interaction with DNA" evidence="8">
    <location>
        <begin position="187"/>
        <end position="192"/>
    </location>
</feature>
<dbReference type="InterPro" id="IPR013826">
    <property type="entry name" value="Topo_IA_cen_sub3"/>
</dbReference>
<dbReference type="SMART" id="SM00437">
    <property type="entry name" value="TOP1Ac"/>
    <property type="match status" value="1"/>
</dbReference>
<dbReference type="Pfam" id="PF01131">
    <property type="entry name" value="Topoisom_bac"/>
    <property type="match status" value="1"/>
</dbReference>
<keyword evidence="13" id="KW-1185">Reference proteome</keyword>
<proteinExistence type="inferred from homology"/>
<name>A0AA46AJJ3_9CLOT</name>
<dbReference type="EMBL" id="FXUF01000008">
    <property type="protein sequence ID" value="SMP60542.1"/>
    <property type="molecule type" value="Genomic_DNA"/>
</dbReference>
<evidence type="ECO:0000256" key="8">
    <source>
        <dbReference type="HAMAP-Rule" id="MF_00953"/>
    </source>
</evidence>
<dbReference type="Gene3D" id="1.10.460.10">
    <property type="entry name" value="Topoisomerase I, domain 2"/>
    <property type="match status" value="1"/>
</dbReference>
<dbReference type="EC" id="5.6.2.1" evidence="8"/>
<keyword evidence="4 8" id="KW-0460">Magnesium</keyword>
<protein>
    <recommendedName>
        <fullName evidence="8">DNA topoisomerase 3</fullName>
        <ecNumber evidence="8">5.6.2.1</ecNumber>
    </recommendedName>
    <alternativeName>
        <fullName evidence="8">DNA topoisomerase III</fullName>
    </alternativeName>
</protein>
<dbReference type="PROSITE" id="PS50880">
    <property type="entry name" value="TOPRIM"/>
    <property type="match status" value="1"/>
</dbReference>
<dbReference type="PANTHER" id="PTHR11390:SF21">
    <property type="entry name" value="DNA TOPOISOMERASE 3-ALPHA"/>
    <property type="match status" value="1"/>
</dbReference>
<evidence type="ECO:0000313" key="12">
    <source>
        <dbReference type="EMBL" id="SMP60542.1"/>
    </source>
</evidence>
<dbReference type="InterPro" id="IPR013824">
    <property type="entry name" value="Topo_IA_cen_sub1"/>
</dbReference>
<dbReference type="InterPro" id="IPR023405">
    <property type="entry name" value="Topo_IA_core_domain"/>
</dbReference>
<keyword evidence="3 8" id="KW-0479">Metal-binding</keyword>
<evidence type="ECO:0000256" key="9">
    <source>
        <dbReference type="SAM" id="MobiDB-lite"/>
    </source>
</evidence>
<dbReference type="InterPro" id="IPR005738">
    <property type="entry name" value="TopoIII"/>
</dbReference>
<dbReference type="RefSeq" id="WP_283409631.1">
    <property type="nucleotide sequence ID" value="NZ_FXUF01000008.1"/>
</dbReference>
<evidence type="ECO:0000256" key="4">
    <source>
        <dbReference type="ARBA" id="ARBA00022842"/>
    </source>
</evidence>
<dbReference type="GO" id="GO:0006281">
    <property type="term" value="P:DNA repair"/>
    <property type="evidence" value="ECO:0007669"/>
    <property type="project" value="TreeGrafter"/>
</dbReference>
<dbReference type="InterPro" id="IPR000380">
    <property type="entry name" value="Topo_IA"/>
</dbReference>
<evidence type="ECO:0000256" key="1">
    <source>
        <dbReference type="ARBA" id="ARBA00000213"/>
    </source>
</evidence>
<feature type="domain" description="Toprim" evidence="10">
    <location>
        <begin position="3"/>
        <end position="136"/>
    </location>
</feature>
<feature type="region of interest" description="Disordered" evidence="9">
    <location>
        <begin position="439"/>
        <end position="461"/>
    </location>
</feature>
<feature type="domain" description="Topo IA-type catalytic" evidence="11">
    <location>
        <begin position="153"/>
        <end position="600"/>
    </location>
</feature>
<dbReference type="InterPro" id="IPR023406">
    <property type="entry name" value="Topo_IA_AS"/>
</dbReference>
<dbReference type="InterPro" id="IPR003602">
    <property type="entry name" value="Topo_IA_DNA-bd_dom"/>
</dbReference>
<evidence type="ECO:0000259" key="10">
    <source>
        <dbReference type="PROSITE" id="PS50880"/>
    </source>
</evidence>
<dbReference type="PANTHER" id="PTHR11390">
    <property type="entry name" value="PROKARYOTIC DNA TOPOISOMERASE"/>
    <property type="match status" value="1"/>
</dbReference>
<comment type="function">
    <text evidence="8">Releases the supercoiling and torsional tension of DNA, which is introduced during the DNA replication and transcription, by transiently cleaving and rejoining one strand of the DNA duplex. Introduces a single-strand break via transesterification at a target site in duplex DNA. The scissile phosphodiester is attacked by the catalytic tyrosine of the enzyme, resulting in the formation of a DNA-(5'-phosphotyrosyl)-enzyme intermediate and the expulsion of a 3'-OH DNA strand. The free DNA strand then undergoes passage around the unbroken strand, thus removing DNA supercoils. Finally, in the religation step, the DNA 3'-OH attacks the covalent intermediate to expel the active-site tyrosine and restore the DNA phosphodiester backbone.</text>
</comment>
<dbReference type="GO" id="GO:0003917">
    <property type="term" value="F:DNA topoisomerase type I (single strand cut, ATP-independent) activity"/>
    <property type="evidence" value="ECO:0007669"/>
    <property type="project" value="UniProtKB-UniRule"/>
</dbReference>
<dbReference type="PROSITE" id="PS52039">
    <property type="entry name" value="TOPO_IA_2"/>
    <property type="match status" value="1"/>
</dbReference>
<feature type="compositionally biased region" description="Acidic residues" evidence="9">
    <location>
        <begin position="440"/>
        <end position="454"/>
    </location>
</feature>
<dbReference type="AlphaFoldDB" id="A0AA46AJJ3"/>
<dbReference type="CDD" id="cd00186">
    <property type="entry name" value="TOP1Ac"/>
    <property type="match status" value="1"/>
</dbReference>
<evidence type="ECO:0000259" key="11">
    <source>
        <dbReference type="PROSITE" id="PS52039"/>
    </source>
</evidence>
<dbReference type="CDD" id="cd03362">
    <property type="entry name" value="TOPRIM_TopoIA_TopoIII"/>
    <property type="match status" value="1"/>
</dbReference>
<dbReference type="NCBIfam" id="TIGR01056">
    <property type="entry name" value="topB"/>
    <property type="match status" value="1"/>
</dbReference>
<feature type="binding site" evidence="8">
    <location>
        <position position="9"/>
    </location>
    <ligand>
        <name>Mg(2+)</name>
        <dbReference type="ChEBI" id="CHEBI:18420"/>
        <note>catalytic</note>
    </ligand>
</feature>
<feature type="site" description="Interaction with DNA" evidence="8">
    <location>
        <position position="61"/>
    </location>
</feature>
<dbReference type="GO" id="GO:0003677">
    <property type="term" value="F:DNA binding"/>
    <property type="evidence" value="ECO:0007669"/>
    <property type="project" value="UniProtKB-KW"/>
</dbReference>
<dbReference type="HAMAP" id="MF_00953">
    <property type="entry name" value="Topoisom_3_prok"/>
    <property type="match status" value="1"/>
</dbReference>
<feature type="active site" description="O-(5'-phospho-DNA)-tyrosine intermediate" evidence="8">
    <location>
        <position position="310"/>
    </location>
</feature>
<dbReference type="GO" id="GO:0006265">
    <property type="term" value="P:DNA topological change"/>
    <property type="evidence" value="ECO:0007669"/>
    <property type="project" value="UniProtKB-UniRule"/>
</dbReference>
<dbReference type="SMART" id="SM00493">
    <property type="entry name" value="TOPRIM"/>
    <property type="match status" value="1"/>
</dbReference>
<evidence type="ECO:0000256" key="3">
    <source>
        <dbReference type="ARBA" id="ARBA00022723"/>
    </source>
</evidence>
<dbReference type="SUPFAM" id="SSF56712">
    <property type="entry name" value="Prokaryotic type I DNA topoisomerase"/>
    <property type="match status" value="1"/>
</dbReference>